<dbReference type="EMBL" id="VOBR01000005">
    <property type="protein sequence ID" value="TWP52431.1"/>
    <property type="molecule type" value="Genomic_DNA"/>
</dbReference>
<gene>
    <name evidence="5" type="ORF">FKR81_08825</name>
</gene>
<dbReference type="Pfam" id="PF00196">
    <property type="entry name" value="GerE"/>
    <property type="match status" value="1"/>
</dbReference>
<evidence type="ECO:0000313" key="5">
    <source>
        <dbReference type="EMBL" id="TWP52431.1"/>
    </source>
</evidence>
<accession>A0A563EY71</accession>
<evidence type="ECO:0000256" key="1">
    <source>
        <dbReference type="ARBA" id="ARBA00023015"/>
    </source>
</evidence>
<dbReference type="SUPFAM" id="SSF46894">
    <property type="entry name" value="C-terminal effector domain of the bipartite response regulators"/>
    <property type="match status" value="1"/>
</dbReference>
<reference evidence="5 6" key="1">
    <citation type="submission" date="2019-07" db="EMBL/GenBank/DDBJ databases">
        <title>Lentzea xizangensis sp. nov., isolated from Qinghai-Tibetan Plateau Soils.</title>
        <authorList>
            <person name="Huang J."/>
        </authorList>
    </citation>
    <scope>NUCLEOTIDE SEQUENCE [LARGE SCALE GENOMIC DNA]</scope>
    <source>
        <strain evidence="5 6">FXJ1.1311</strain>
    </source>
</reference>
<dbReference type="InterPro" id="IPR036388">
    <property type="entry name" value="WH-like_DNA-bd_sf"/>
</dbReference>
<sequence length="182" mass="19591">MRTDDVQELVMRAQAEIDLCMSGGVGELVDVRFLPRGTPVRVLYPDDVDRESVPAFLRGHDQVRMCAGLPSGLVLCDQETAVVPGPTPVVIRSAETVALLRAWFDHLWAGAMAADVRVVGGLTEQERVILRLLAAGATDDAAAARLGTSARSVRRVMSGVMGRLGARSRFQAGQLAARRGWL</sequence>
<keyword evidence="1" id="KW-0805">Transcription regulation</keyword>
<organism evidence="5 6">
    <name type="scientific">Lentzea tibetensis</name>
    <dbReference type="NCBI Taxonomy" id="2591470"/>
    <lineage>
        <taxon>Bacteria</taxon>
        <taxon>Bacillati</taxon>
        <taxon>Actinomycetota</taxon>
        <taxon>Actinomycetes</taxon>
        <taxon>Pseudonocardiales</taxon>
        <taxon>Pseudonocardiaceae</taxon>
        <taxon>Lentzea</taxon>
    </lineage>
</organism>
<dbReference type="InterPro" id="IPR016032">
    <property type="entry name" value="Sig_transdc_resp-reg_C-effctor"/>
</dbReference>
<dbReference type="AlphaFoldDB" id="A0A563EY71"/>
<feature type="domain" description="HTH luxR-type" evidence="4">
    <location>
        <begin position="115"/>
        <end position="180"/>
    </location>
</feature>
<proteinExistence type="predicted"/>
<dbReference type="Gene3D" id="1.10.10.10">
    <property type="entry name" value="Winged helix-like DNA-binding domain superfamily/Winged helix DNA-binding domain"/>
    <property type="match status" value="1"/>
</dbReference>
<dbReference type="SMART" id="SM00421">
    <property type="entry name" value="HTH_LUXR"/>
    <property type="match status" value="1"/>
</dbReference>
<name>A0A563EY71_9PSEU</name>
<comment type="caution">
    <text evidence="5">The sequence shown here is derived from an EMBL/GenBank/DDBJ whole genome shotgun (WGS) entry which is preliminary data.</text>
</comment>
<dbReference type="GO" id="GO:0006355">
    <property type="term" value="P:regulation of DNA-templated transcription"/>
    <property type="evidence" value="ECO:0007669"/>
    <property type="project" value="InterPro"/>
</dbReference>
<dbReference type="InterPro" id="IPR000792">
    <property type="entry name" value="Tscrpt_reg_LuxR_C"/>
</dbReference>
<dbReference type="Proteomes" id="UP000316639">
    <property type="component" value="Unassembled WGS sequence"/>
</dbReference>
<keyword evidence="2" id="KW-0238">DNA-binding</keyword>
<evidence type="ECO:0000313" key="6">
    <source>
        <dbReference type="Proteomes" id="UP000316639"/>
    </source>
</evidence>
<evidence type="ECO:0000256" key="2">
    <source>
        <dbReference type="ARBA" id="ARBA00023125"/>
    </source>
</evidence>
<evidence type="ECO:0000259" key="4">
    <source>
        <dbReference type="PROSITE" id="PS50043"/>
    </source>
</evidence>
<dbReference type="PANTHER" id="PTHR44688:SF16">
    <property type="entry name" value="DNA-BINDING TRANSCRIPTIONAL ACTIVATOR DEVR_DOSR"/>
    <property type="match status" value="1"/>
</dbReference>
<keyword evidence="6" id="KW-1185">Reference proteome</keyword>
<dbReference type="OrthoDB" id="4266042at2"/>
<dbReference type="PROSITE" id="PS50043">
    <property type="entry name" value="HTH_LUXR_2"/>
    <property type="match status" value="1"/>
</dbReference>
<dbReference type="GO" id="GO:0003677">
    <property type="term" value="F:DNA binding"/>
    <property type="evidence" value="ECO:0007669"/>
    <property type="project" value="UniProtKB-KW"/>
</dbReference>
<evidence type="ECO:0000256" key="3">
    <source>
        <dbReference type="ARBA" id="ARBA00023163"/>
    </source>
</evidence>
<dbReference type="PANTHER" id="PTHR44688">
    <property type="entry name" value="DNA-BINDING TRANSCRIPTIONAL ACTIVATOR DEVR_DOSR"/>
    <property type="match status" value="1"/>
</dbReference>
<keyword evidence="3" id="KW-0804">Transcription</keyword>
<dbReference type="RefSeq" id="WP_146350487.1">
    <property type="nucleotide sequence ID" value="NZ_VOBR01000005.1"/>
</dbReference>
<protein>
    <recommendedName>
        <fullName evidence="4">HTH luxR-type domain-containing protein</fullName>
    </recommendedName>
</protein>